<protein>
    <submittedName>
        <fullName evidence="2">Type I-E CRISPR-associated protein Cse2/CasB</fullName>
    </submittedName>
</protein>
<name>A0ABW1GK20_9ACTN</name>
<keyword evidence="3" id="KW-1185">Reference proteome</keyword>
<dbReference type="InterPro" id="IPR013382">
    <property type="entry name" value="CRISPR-assoc_prot_Cse2"/>
</dbReference>
<proteinExistence type="predicted"/>
<gene>
    <name evidence="2" type="primary">casB</name>
    <name evidence="2" type="synonym">cse2</name>
    <name evidence="2" type="ORF">ACFP1B_09585</name>
</gene>
<evidence type="ECO:0000313" key="2">
    <source>
        <dbReference type="EMBL" id="MFC5913671.1"/>
    </source>
</evidence>
<feature type="compositionally biased region" description="Basic and acidic residues" evidence="1">
    <location>
        <begin position="223"/>
        <end position="232"/>
    </location>
</feature>
<dbReference type="EMBL" id="JBHSPU010000009">
    <property type="protein sequence ID" value="MFC5913671.1"/>
    <property type="molecule type" value="Genomic_DNA"/>
</dbReference>
<feature type="region of interest" description="Disordered" evidence="1">
    <location>
        <begin position="209"/>
        <end position="252"/>
    </location>
</feature>
<evidence type="ECO:0000256" key="1">
    <source>
        <dbReference type="SAM" id="MobiDB-lite"/>
    </source>
</evidence>
<accession>A0ABW1GK20</accession>
<evidence type="ECO:0000313" key="3">
    <source>
        <dbReference type="Proteomes" id="UP001596200"/>
    </source>
</evidence>
<comment type="caution">
    <text evidence="2">The sequence shown here is derived from an EMBL/GenBank/DDBJ whole genome shotgun (WGS) entry which is preliminary data.</text>
</comment>
<dbReference type="Pfam" id="PF09485">
    <property type="entry name" value="CRISPR_Cse2"/>
    <property type="match status" value="1"/>
</dbReference>
<organism evidence="2 3">
    <name type="scientific">Streptomyces pulveraceus</name>
    <dbReference type="NCBI Taxonomy" id="68258"/>
    <lineage>
        <taxon>Bacteria</taxon>
        <taxon>Bacillati</taxon>
        <taxon>Actinomycetota</taxon>
        <taxon>Actinomycetes</taxon>
        <taxon>Kitasatosporales</taxon>
        <taxon>Streptomycetaceae</taxon>
        <taxon>Streptomyces</taxon>
    </lineage>
</organism>
<dbReference type="InterPro" id="IPR038287">
    <property type="entry name" value="Cse2_sf"/>
</dbReference>
<reference evidence="3" key="1">
    <citation type="journal article" date="2019" name="Int. J. Syst. Evol. Microbiol.">
        <title>The Global Catalogue of Microorganisms (GCM) 10K type strain sequencing project: providing services to taxonomists for standard genome sequencing and annotation.</title>
        <authorList>
            <consortium name="The Broad Institute Genomics Platform"/>
            <consortium name="The Broad Institute Genome Sequencing Center for Infectious Disease"/>
            <person name="Wu L."/>
            <person name="Ma J."/>
        </authorList>
    </citation>
    <scope>NUCLEOTIDE SEQUENCE [LARGE SCALE GENOMIC DNA]</scope>
    <source>
        <strain evidence="3">JCM 4147</strain>
    </source>
</reference>
<dbReference type="Gene3D" id="1.10.520.40">
    <property type="entry name" value="CRISPR-associated protein Cse2"/>
    <property type="match status" value="1"/>
</dbReference>
<dbReference type="NCBIfam" id="TIGR02548">
    <property type="entry name" value="casB_cse2"/>
    <property type="match status" value="1"/>
</dbReference>
<dbReference type="Proteomes" id="UP001596200">
    <property type="component" value="Unassembled WGS sequence"/>
</dbReference>
<sequence>MSTTSKTAGRVDGTDERSVRELVEQATHTYVAQLQFRYFRDDPAAVAEMAQLRRGAGRRAHEIPELWGIDALEKLAELMPKGNSGSGRREDAEEAVFLASTLWALHQQSRPGQNTHVRGKDLGGAVRALIRSKKTEGADEEESPLRKRLVRVGTAESFPSVAVRLREIVMLLRTAPEPLPLDYARLAGQLYRWQDRSTRAGVQREWGREFHLAASPPRTGKGKTPDAEKGDAIDPTLDADEDGTYGGYAAGE</sequence>
<dbReference type="RefSeq" id="WP_344512420.1">
    <property type="nucleotide sequence ID" value="NZ_BAAATU010000024.1"/>
</dbReference>
<dbReference type="CDD" id="cd09731">
    <property type="entry name" value="Cse2_I-E"/>
    <property type="match status" value="1"/>
</dbReference>